<feature type="non-terminal residue" evidence="2">
    <location>
        <position position="1"/>
    </location>
</feature>
<dbReference type="EMBL" id="CADCWG010000100">
    <property type="protein sequence ID" value="CAA9549028.1"/>
    <property type="molecule type" value="Genomic_DNA"/>
</dbReference>
<feature type="compositionally biased region" description="Basic residues" evidence="1">
    <location>
        <begin position="1"/>
        <end position="11"/>
    </location>
</feature>
<reference evidence="2" key="1">
    <citation type="submission" date="2020-02" db="EMBL/GenBank/DDBJ databases">
        <authorList>
            <person name="Meier V. D."/>
        </authorList>
    </citation>
    <scope>NUCLEOTIDE SEQUENCE</scope>
    <source>
        <strain evidence="2">AVDCRST_MAG49</strain>
    </source>
</reference>
<feature type="compositionally biased region" description="Basic and acidic residues" evidence="1">
    <location>
        <begin position="79"/>
        <end position="91"/>
    </location>
</feature>
<feature type="region of interest" description="Disordered" evidence="1">
    <location>
        <begin position="1"/>
        <end position="104"/>
    </location>
</feature>
<dbReference type="AlphaFoldDB" id="A0A6J4UIX4"/>
<organism evidence="2">
    <name type="scientific">uncultured Thermomicrobiales bacterium</name>
    <dbReference type="NCBI Taxonomy" id="1645740"/>
    <lineage>
        <taxon>Bacteria</taxon>
        <taxon>Pseudomonadati</taxon>
        <taxon>Thermomicrobiota</taxon>
        <taxon>Thermomicrobia</taxon>
        <taxon>Thermomicrobiales</taxon>
        <taxon>environmental samples</taxon>
    </lineage>
</organism>
<accession>A0A6J4UIX4</accession>
<proteinExistence type="predicted"/>
<evidence type="ECO:0000256" key="1">
    <source>
        <dbReference type="SAM" id="MobiDB-lite"/>
    </source>
</evidence>
<sequence length="104" mass="11206">GALSRIARRRPGAGDRHGRGRAVRRPQPPRRATAGGRRRSDAPGAFGIPRRGLPGPAREGHRPGHRLAPGRLHIRPRRALHDRPARADRADLGGVARLDGGGRL</sequence>
<name>A0A6J4UIX4_9BACT</name>
<feature type="compositionally biased region" description="Basic residues" evidence="1">
    <location>
        <begin position="18"/>
        <end position="28"/>
    </location>
</feature>
<evidence type="ECO:0000313" key="2">
    <source>
        <dbReference type="EMBL" id="CAA9549028.1"/>
    </source>
</evidence>
<protein>
    <submittedName>
        <fullName evidence="2">Uncharacterized protein</fullName>
    </submittedName>
</protein>
<gene>
    <name evidence="2" type="ORF">AVDCRST_MAG49-1609</name>
</gene>
<feature type="non-terminal residue" evidence="2">
    <location>
        <position position="104"/>
    </location>
</feature>